<reference evidence="1 2" key="1">
    <citation type="submission" date="2017-04" db="EMBL/GenBank/DDBJ databases">
        <authorList>
            <person name="Afonso C.L."/>
            <person name="Miller P.J."/>
            <person name="Scott M.A."/>
            <person name="Spackman E."/>
            <person name="Goraichik I."/>
            <person name="Dimitrov K.M."/>
            <person name="Suarez D.L."/>
            <person name="Swayne D.E."/>
        </authorList>
    </citation>
    <scope>NUCLEOTIDE SEQUENCE [LARGE SCALE GENOMIC DNA]</scope>
    <source>
        <strain evidence="1 2">CGMCC 1.12708</strain>
    </source>
</reference>
<sequence>MRLSLEHKTYQPSWVKPFGIDCNGENPFVWEKTRIR</sequence>
<evidence type="ECO:0000313" key="1">
    <source>
        <dbReference type="EMBL" id="SMC81200.1"/>
    </source>
</evidence>
<dbReference type="AlphaFoldDB" id="A0A1W2C7T0"/>
<organism evidence="1 2">
    <name type="scientific">Moheibacter sediminis</name>
    <dbReference type="NCBI Taxonomy" id="1434700"/>
    <lineage>
        <taxon>Bacteria</taxon>
        <taxon>Pseudomonadati</taxon>
        <taxon>Bacteroidota</taxon>
        <taxon>Flavobacteriia</taxon>
        <taxon>Flavobacteriales</taxon>
        <taxon>Weeksellaceae</taxon>
        <taxon>Moheibacter</taxon>
    </lineage>
</organism>
<accession>A0A1W2C7T0</accession>
<name>A0A1W2C7T0_9FLAO</name>
<proteinExistence type="predicted"/>
<gene>
    <name evidence="1" type="ORF">SAMN06296427_10937</name>
</gene>
<protein>
    <submittedName>
        <fullName evidence="1">Uncharacterized protein</fullName>
    </submittedName>
</protein>
<dbReference type="Proteomes" id="UP000192393">
    <property type="component" value="Unassembled WGS sequence"/>
</dbReference>
<dbReference type="EMBL" id="FWXS01000009">
    <property type="protein sequence ID" value="SMC81200.1"/>
    <property type="molecule type" value="Genomic_DNA"/>
</dbReference>
<evidence type="ECO:0000313" key="2">
    <source>
        <dbReference type="Proteomes" id="UP000192393"/>
    </source>
</evidence>
<keyword evidence="2" id="KW-1185">Reference proteome</keyword>